<keyword evidence="2" id="KW-1185">Reference proteome</keyword>
<dbReference type="Proteomes" id="UP000602510">
    <property type="component" value="Unassembled WGS sequence"/>
</dbReference>
<reference evidence="1" key="1">
    <citation type="submission" date="2020-04" db="EMBL/GenBank/DDBJ databases">
        <title>Hybrid Assembly of Korean Phytophthora infestans isolates.</title>
        <authorList>
            <person name="Prokchorchik M."/>
            <person name="Lee Y."/>
            <person name="Seo J."/>
            <person name="Cho J.-H."/>
            <person name="Park Y.-E."/>
            <person name="Jang D.-C."/>
            <person name="Im J.-S."/>
            <person name="Choi J.-G."/>
            <person name="Park H.-J."/>
            <person name="Lee G.-B."/>
            <person name="Lee Y.-G."/>
            <person name="Hong S.-Y."/>
            <person name="Cho K."/>
            <person name="Sohn K.H."/>
        </authorList>
    </citation>
    <scope>NUCLEOTIDE SEQUENCE</scope>
    <source>
        <strain evidence="1">KR_1_A1</strain>
    </source>
</reference>
<dbReference type="PANTHER" id="PTHR37558:SF1">
    <property type="entry name" value="HTH CENPB-TYPE DOMAIN-CONTAINING PROTEIN"/>
    <property type="match status" value="1"/>
</dbReference>
<proteinExistence type="predicted"/>
<dbReference type="EMBL" id="WSZM01000135">
    <property type="protein sequence ID" value="KAF4040939.1"/>
    <property type="molecule type" value="Genomic_DNA"/>
</dbReference>
<sequence length="223" mass="24908">MLSDGGVIAVENATSTEAVASHSGKSKRKKGFCFLPSSDIFPLIKTIRTRRGQQVTQCEQVASDLNAALTGCTADGKACRRRLTALLDVFRREAMKSLRASGTAEEYTEHDLLLTDITALDKYDITEKERREAERCELASAEVVRDAMVSLGRSLTSEYGSEERTAPTPKRQKRTRADMIAEYCKKWRAASRRLLCWRIKTSWRVPGIGPLRWMIMPSGASTD</sequence>
<evidence type="ECO:0000313" key="1">
    <source>
        <dbReference type="EMBL" id="KAF4040939.1"/>
    </source>
</evidence>
<dbReference type="PANTHER" id="PTHR37558">
    <property type="entry name" value="HTH CENPB-TYPE DOMAIN-CONTAINING PROTEIN"/>
    <property type="match status" value="1"/>
</dbReference>
<gene>
    <name evidence="1" type="ORF">GN244_ATG06982</name>
</gene>
<name>A0A833W3H1_PHYIN</name>
<comment type="caution">
    <text evidence="1">The sequence shown here is derived from an EMBL/GenBank/DDBJ whole genome shotgun (WGS) entry which is preliminary data.</text>
</comment>
<accession>A0A833W3H1</accession>
<organism evidence="1 2">
    <name type="scientific">Phytophthora infestans</name>
    <name type="common">Potato late blight agent</name>
    <name type="synonym">Botrytis infestans</name>
    <dbReference type="NCBI Taxonomy" id="4787"/>
    <lineage>
        <taxon>Eukaryota</taxon>
        <taxon>Sar</taxon>
        <taxon>Stramenopiles</taxon>
        <taxon>Oomycota</taxon>
        <taxon>Peronosporomycetes</taxon>
        <taxon>Peronosporales</taxon>
        <taxon>Peronosporaceae</taxon>
        <taxon>Phytophthora</taxon>
    </lineage>
</organism>
<evidence type="ECO:0000313" key="2">
    <source>
        <dbReference type="Proteomes" id="UP000602510"/>
    </source>
</evidence>
<dbReference type="AlphaFoldDB" id="A0A833W3H1"/>
<protein>
    <submittedName>
        <fullName evidence="1">Uncharacterized protein</fullName>
    </submittedName>
</protein>